<dbReference type="GO" id="GO:0003677">
    <property type="term" value="F:DNA binding"/>
    <property type="evidence" value="ECO:0007669"/>
    <property type="project" value="InterPro"/>
</dbReference>
<evidence type="ECO:0000313" key="7">
    <source>
        <dbReference type="EMBL" id="TYR38462.1"/>
    </source>
</evidence>
<dbReference type="InterPro" id="IPR013324">
    <property type="entry name" value="RNA_pol_sigma_r3/r4-like"/>
</dbReference>
<dbReference type="InterPro" id="IPR036388">
    <property type="entry name" value="WH-like_DNA-bd_sf"/>
</dbReference>
<evidence type="ECO:0000313" key="8">
    <source>
        <dbReference type="Proteomes" id="UP000322362"/>
    </source>
</evidence>
<name>A0A5D4HDL3_9SPHI</name>
<keyword evidence="4" id="KW-0804">Transcription</keyword>
<sequence length="186" mass="22014">MKNTKLSDSTLIEMLLSPNMELKAFDILFFRYSEGVFGFILSVSKDYYIAEEVVQNVFILLWKKRSLLDKTRSLKSLLFSMAHNEMISLFRKQKSEFTKRENFYAAFPSEISDHTEYEIEFKNLRELLDKVIDILPEKRQEIYRLSKEQGLSNKEISERLSISVKTVENQMTAARRTLRKYISLLE</sequence>
<dbReference type="NCBIfam" id="TIGR02985">
    <property type="entry name" value="Sig70_bacteroi1"/>
    <property type="match status" value="1"/>
</dbReference>
<dbReference type="SUPFAM" id="SSF88659">
    <property type="entry name" value="Sigma3 and sigma4 domains of RNA polymerase sigma factors"/>
    <property type="match status" value="1"/>
</dbReference>
<dbReference type="CDD" id="cd06171">
    <property type="entry name" value="Sigma70_r4"/>
    <property type="match status" value="1"/>
</dbReference>
<proteinExistence type="inferred from homology"/>
<dbReference type="RefSeq" id="WP_148917891.1">
    <property type="nucleotide sequence ID" value="NZ_VTAV01000001.1"/>
</dbReference>
<dbReference type="InterPro" id="IPR013325">
    <property type="entry name" value="RNA_pol_sigma_r2"/>
</dbReference>
<dbReference type="NCBIfam" id="TIGR02937">
    <property type="entry name" value="sigma70-ECF"/>
    <property type="match status" value="1"/>
</dbReference>
<dbReference type="GO" id="GO:0016987">
    <property type="term" value="F:sigma factor activity"/>
    <property type="evidence" value="ECO:0007669"/>
    <property type="project" value="UniProtKB-KW"/>
</dbReference>
<dbReference type="InterPro" id="IPR014284">
    <property type="entry name" value="RNA_pol_sigma-70_dom"/>
</dbReference>
<comment type="similarity">
    <text evidence="1">Belongs to the sigma-70 factor family. ECF subfamily.</text>
</comment>
<dbReference type="SUPFAM" id="SSF88946">
    <property type="entry name" value="Sigma2 domain of RNA polymerase sigma factors"/>
    <property type="match status" value="1"/>
</dbReference>
<evidence type="ECO:0000259" key="6">
    <source>
        <dbReference type="Pfam" id="PF08281"/>
    </source>
</evidence>
<dbReference type="EMBL" id="VTAV01000001">
    <property type="protein sequence ID" value="TYR38462.1"/>
    <property type="molecule type" value="Genomic_DNA"/>
</dbReference>
<evidence type="ECO:0000256" key="4">
    <source>
        <dbReference type="ARBA" id="ARBA00023163"/>
    </source>
</evidence>
<dbReference type="PANTHER" id="PTHR43133">
    <property type="entry name" value="RNA POLYMERASE ECF-TYPE SIGMA FACTO"/>
    <property type="match status" value="1"/>
</dbReference>
<evidence type="ECO:0000256" key="1">
    <source>
        <dbReference type="ARBA" id="ARBA00010641"/>
    </source>
</evidence>
<organism evidence="7 8">
    <name type="scientific">Sphingobacterium phlebotomi</name>
    <dbReference type="NCBI Taxonomy" id="2605433"/>
    <lineage>
        <taxon>Bacteria</taxon>
        <taxon>Pseudomonadati</taxon>
        <taxon>Bacteroidota</taxon>
        <taxon>Sphingobacteriia</taxon>
        <taxon>Sphingobacteriales</taxon>
        <taxon>Sphingobacteriaceae</taxon>
        <taxon>Sphingobacterium</taxon>
    </lineage>
</organism>
<dbReference type="GO" id="GO:0006352">
    <property type="term" value="P:DNA-templated transcription initiation"/>
    <property type="evidence" value="ECO:0007669"/>
    <property type="project" value="InterPro"/>
</dbReference>
<evidence type="ECO:0000256" key="3">
    <source>
        <dbReference type="ARBA" id="ARBA00023082"/>
    </source>
</evidence>
<dbReference type="InterPro" id="IPR007627">
    <property type="entry name" value="RNA_pol_sigma70_r2"/>
</dbReference>
<comment type="caution">
    <text evidence="7">The sequence shown here is derived from an EMBL/GenBank/DDBJ whole genome shotgun (WGS) entry which is preliminary data.</text>
</comment>
<dbReference type="Pfam" id="PF04542">
    <property type="entry name" value="Sigma70_r2"/>
    <property type="match status" value="1"/>
</dbReference>
<accession>A0A5D4HDL3</accession>
<feature type="domain" description="RNA polymerase sigma factor 70 region 4 type 2" evidence="6">
    <location>
        <begin position="126"/>
        <end position="178"/>
    </location>
</feature>
<dbReference type="Gene3D" id="1.10.1740.10">
    <property type="match status" value="1"/>
</dbReference>
<dbReference type="PANTHER" id="PTHR43133:SF46">
    <property type="entry name" value="RNA POLYMERASE SIGMA-70 FACTOR ECF SUBFAMILY"/>
    <property type="match status" value="1"/>
</dbReference>
<dbReference type="InterPro" id="IPR014327">
    <property type="entry name" value="RNA_pol_sigma70_bacteroid"/>
</dbReference>
<evidence type="ECO:0000256" key="2">
    <source>
        <dbReference type="ARBA" id="ARBA00023015"/>
    </source>
</evidence>
<dbReference type="AlphaFoldDB" id="A0A5D4HDL3"/>
<dbReference type="Pfam" id="PF08281">
    <property type="entry name" value="Sigma70_r4_2"/>
    <property type="match status" value="1"/>
</dbReference>
<dbReference type="Gene3D" id="1.10.10.10">
    <property type="entry name" value="Winged helix-like DNA-binding domain superfamily/Winged helix DNA-binding domain"/>
    <property type="match status" value="1"/>
</dbReference>
<feature type="domain" description="RNA polymerase sigma-70 region 2" evidence="5">
    <location>
        <begin position="31"/>
        <end position="94"/>
    </location>
</feature>
<protein>
    <submittedName>
        <fullName evidence="7">RNA polymerase sigma-70 factor</fullName>
    </submittedName>
</protein>
<keyword evidence="8" id="KW-1185">Reference proteome</keyword>
<dbReference type="InterPro" id="IPR039425">
    <property type="entry name" value="RNA_pol_sigma-70-like"/>
</dbReference>
<dbReference type="InterPro" id="IPR013249">
    <property type="entry name" value="RNA_pol_sigma70_r4_t2"/>
</dbReference>
<keyword evidence="3" id="KW-0731">Sigma factor</keyword>
<reference evidence="7 8" key="1">
    <citation type="submission" date="2019-08" db="EMBL/GenBank/DDBJ databases">
        <title>Phlebobacter frassis gen. nov. sp. nov., a new member of family Sphingobacteriaceae isolated from sand fly rearing media.</title>
        <authorList>
            <person name="Kakumanu M.L."/>
            <person name="Marayati B.F."/>
            <person name="Wada-Katsumata A."/>
            <person name="Wasserberg G."/>
            <person name="Schal C."/>
            <person name="Apperson C.S."/>
            <person name="Ponnusamy L."/>
        </authorList>
    </citation>
    <scope>NUCLEOTIDE SEQUENCE [LARGE SCALE GENOMIC DNA]</scope>
    <source>
        <strain evidence="7 8">SSI9</strain>
    </source>
</reference>
<gene>
    <name evidence="7" type="ORF">FXV77_04070</name>
</gene>
<dbReference type="Proteomes" id="UP000322362">
    <property type="component" value="Unassembled WGS sequence"/>
</dbReference>
<evidence type="ECO:0000259" key="5">
    <source>
        <dbReference type="Pfam" id="PF04542"/>
    </source>
</evidence>
<keyword evidence="2" id="KW-0805">Transcription regulation</keyword>